<evidence type="ECO:0000256" key="4">
    <source>
        <dbReference type="SAM" id="MobiDB-lite"/>
    </source>
</evidence>
<evidence type="ECO:0000256" key="3">
    <source>
        <dbReference type="RuleBase" id="RU363129"/>
    </source>
</evidence>
<reference evidence="5 6" key="1">
    <citation type="submission" date="2024-02" db="EMBL/GenBank/DDBJ databases">
        <title>Chromosome-scale genome assembly of the rough periwinkle Littorina saxatilis.</title>
        <authorList>
            <person name="De Jode A."/>
            <person name="Faria R."/>
            <person name="Formenti G."/>
            <person name="Sims Y."/>
            <person name="Smith T.P."/>
            <person name="Tracey A."/>
            <person name="Wood J.M.D."/>
            <person name="Zagrodzka Z.B."/>
            <person name="Johannesson K."/>
            <person name="Butlin R.K."/>
            <person name="Leder E.H."/>
        </authorList>
    </citation>
    <scope>NUCLEOTIDE SEQUENCE [LARGE SCALE GENOMIC DNA]</scope>
    <source>
        <strain evidence="5">Snail1</strain>
        <tissue evidence="5">Muscle</tissue>
    </source>
</reference>
<dbReference type="Proteomes" id="UP001374579">
    <property type="component" value="Unassembled WGS sequence"/>
</dbReference>
<protein>
    <recommendedName>
        <fullName evidence="3">L-Fucosyltransferase</fullName>
        <ecNumber evidence="3">2.4.1.-</ecNumber>
    </recommendedName>
</protein>
<dbReference type="InterPro" id="IPR002516">
    <property type="entry name" value="Glyco_trans_11"/>
</dbReference>
<organism evidence="5 6">
    <name type="scientific">Littorina saxatilis</name>
    <dbReference type="NCBI Taxonomy" id="31220"/>
    <lineage>
        <taxon>Eukaryota</taxon>
        <taxon>Metazoa</taxon>
        <taxon>Spiralia</taxon>
        <taxon>Lophotrochozoa</taxon>
        <taxon>Mollusca</taxon>
        <taxon>Gastropoda</taxon>
        <taxon>Caenogastropoda</taxon>
        <taxon>Littorinimorpha</taxon>
        <taxon>Littorinoidea</taxon>
        <taxon>Littorinidae</taxon>
        <taxon>Littorina</taxon>
    </lineage>
</organism>
<evidence type="ECO:0000313" key="6">
    <source>
        <dbReference type="Proteomes" id="UP001374579"/>
    </source>
</evidence>
<feature type="region of interest" description="Disordered" evidence="4">
    <location>
        <begin position="40"/>
        <end position="59"/>
    </location>
</feature>
<dbReference type="GO" id="GO:0008107">
    <property type="term" value="F:galactoside 2-alpha-L-fucosyltransferase activity"/>
    <property type="evidence" value="ECO:0007669"/>
    <property type="project" value="InterPro"/>
</dbReference>
<evidence type="ECO:0000313" key="5">
    <source>
        <dbReference type="EMBL" id="KAK7092230.1"/>
    </source>
</evidence>
<dbReference type="AlphaFoldDB" id="A0AAN9ATF0"/>
<dbReference type="EC" id="2.4.1.-" evidence="3"/>
<dbReference type="EMBL" id="JBAMIC010000021">
    <property type="protein sequence ID" value="KAK7092230.1"/>
    <property type="molecule type" value="Genomic_DNA"/>
</dbReference>
<dbReference type="GO" id="GO:0005975">
    <property type="term" value="P:carbohydrate metabolic process"/>
    <property type="evidence" value="ECO:0007669"/>
    <property type="project" value="InterPro"/>
</dbReference>
<keyword evidence="3" id="KW-0812">Transmembrane</keyword>
<comment type="pathway">
    <text evidence="3">Protein modification; protein glycosylation.</text>
</comment>
<keyword evidence="3" id="KW-0333">Golgi apparatus</keyword>
<proteinExistence type="inferred from homology"/>
<dbReference type="CDD" id="cd11301">
    <property type="entry name" value="Fut1_Fut2_like"/>
    <property type="match status" value="1"/>
</dbReference>
<dbReference type="PANTHER" id="PTHR11927:SF9">
    <property type="entry name" value="L-FUCOSYLTRANSFERASE"/>
    <property type="match status" value="1"/>
</dbReference>
<evidence type="ECO:0000256" key="1">
    <source>
        <dbReference type="ARBA" id="ARBA00022676"/>
    </source>
</evidence>
<evidence type="ECO:0000256" key="2">
    <source>
        <dbReference type="ARBA" id="ARBA00022679"/>
    </source>
</evidence>
<dbReference type="GO" id="GO:0032580">
    <property type="term" value="C:Golgi cisterna membrane"/>
    <property type="evidence" value="ECO:0007669"/>
    <property type="project" value="UniProtKB-SubCell"/>
</dbReference>
<comment type="caution">
    <text evidence="5">The sequence shown here is derived from an EMBL/GenBank/DDBJ whole genome shotgun (WGS) entry which is preliminary data.</text>
</comment>
<keyword evidence="1 3" id="KW-0328">Glycosyltransferase</keyword>
<comment type="similarity">
    <text evidence="3">Belongs to the glycosyltransferase 11 family.</text>
</comment>
<accession>A0AAN9ATF0</accession>
<keyword evidence="3" id="KW-0325">Glycoprotein</keyword>
<sequence length="383" mass="43214">MIAGVLFLALLCGAAVVFLCLMLQSNIAYNHLRHLGTGPRMRGEKVLSPQKPLPGAASTTVHVQSPGVVVELDRRNGSKPKHFTGRDKTTLFSNSSKSSFVSDPSKPVICHTFSPGRLGNHLFEYASILGLAHKLNKTFFFENDEDIQKVLKYPPVQNDRTELKARCHKAKRLEERYLCRYDGNLLTQDLAGDYSIGTYLQSWVYFDEIRQEMKKAVTFADGIVQNATKVIDGLRKKYPNTIFVGVHNRRGDMTNKGFASQGYVTATPDFFKRALTYFRSIFSRVKFIVLGDDEQWNKDNLHPVNDDVIVLKPSSSSAVDIQILSLTDHMIRTVGTFGWWAAFKIPGTPTVVYLKDFVRKKSSLSKWYSENAEDYMLPGWIGL</sequence>
<keyword evidence="2 3" id="KW-0808">Transferase</keyword>
<comment type="subcellular location">
    <subcellularLocation>
        <location evidence="3">Golgi apparatus</location>
        <location evidence="3">Golgi stack membrane</location>
        <topology evidence="3">Single-pass type II membrane protein</topology>
    </subcellularLocation>
</comment>
<dbReference type="Pfam" id="PF01531">
    <property type="entry name" value="Glyco_transf_11"/>
    <property type="match status" value="1"/>
</dbReference>
<keyword evidence="6" id="KW-1185">Reference proteome</keyword>
<gene>
    <name evidence="5" type="ORF">V1264_008014</name>
</gene>
<dbReference type="PANTHER" id="PTHR11927">
    <property type="entry name" value="GALACTOSIDE 2-L-FUCOSYLTRANSFERASE"/>
    <property type="match status" value="1"/>
</dbReference>
<keyword evidence="3" id="KW-0735">Signal-anchor</keyword>
<name>A0AAN9ATF0_9CAEN</name>